<feature type="compositionally biased region" description="Low complexity" evidence="1">
    <location>
        <begin position="137"/>
        <end position="149"/>
    </location>
</feature>
<evidence type="ECO:0000313" key="3">
    <source>
        <dbReference type="Proteomes" id="UP000183413"/>
    </source>
</evidence>
<keyword evidence="3" id="KW-1185">Reference proteome</keyword>
<keyword evidence="2" id="KW-0808">Transferase</keyword>
<organism evidence="2 3">
    <name type="scientific">Actinomadura madurae</name>
    <dbReference type="NCBI Taxonomy" id="1993"/>
    <lineage>
        <taxon>Bacteria</taxon>
        <taxon>Bacillati</taxon>
        <taxon>Actinomycetota</taxon>
        <taxon>Actinomycetes</taxon>
        <taxon>Streptosporangiales</taxon>
        <taxon>Thermomonosporaceae</taxon>
        <taxon>Actinomadura</taxon>
    </lineage>
</organism>
<accession>A0A1I5FFE3</accession>
<dbReference type="GO" id="GO:0032259">
    <property type="term" value="P:methylation"/>
    <property type="evidence" value="ECO:0007669"/>
    <property type="project" value="UniProtKB-KW"/>
</dbReference>
<dbReference type="Gene3D" id="3.40.50.150">
    <property type="entry name" value="Vaccinia Virus protein VP39"/>
    <property type="match status" value="1"/>
</dbReference>
<dbReference type="GO" id="GO:0008168">
    <property type="term" value="F:methyltransferase activity"/>
    <property type="evidence" value="ECO:0007669"/>
    <property type="project" value="UniProtKB-KW"/>
</dbReference>
<dbReference type="CDD" id="cd02440">
    <property type="entry name" value="AdoMet_MTases"/>
    <property type="match status" value="1"/>
</dbReference>
<dbReference type="SUPFAM" id="SSF53335">
    <property type="entry name" value="S-adenosyl-L-methionine-dependent methyltransferases"/>
    <property type="match status" value="1"/>
</dbReference>
<dbReference type="InterPro" id="IPR029063">
    <property type="entry name" value="SAM-dependent_MTases_sf"/>
</dbReference>
<dbReference type="AlphaFoldDB" id="A0A1I5FFE3"/>
<reference evidence="2 3" key="1">
    <citation type="submission" date="2016-10" db="EMBL/GenBank/DDBJ databases">
        <authorList>
            <person name="de Groot N.N."/>
        </authorList>
    </citation>
    <scope>NUCLEOTIDE SEQUENCE [LARGE SCALE GENOMIC DNA]</scope>
    <source>
        <strain evidence="2 3">DSM 43067</strain>
    </source>
</reference>
<gene>
    <name evidence="2" type="ORF">SAMN04489713_104579</name>
</gene>
<sequence>MPGDGEGVDRRLFISEVVWIAPGDGEDLVPLRRADDPEAWERLVAADESVVTQVDDDDPGKWGVHFPTSSSTAPWLMRRMIEALDLAPGMAVLEIATGTGYNAALLAEAGAVVTTVEIDARLANEAPWWHWTSPAAPPVDTSSTTSPSSCHYVANA</sequence>
<dbReference type="Pfam" id="PF01135">
    <property type="entry name" value="PCMT"/>
    <property type="match status" value="1"/>
</dbReference>
<dbReference type="Proteomes" id="UP000183413">
    <property type="component" value="Unassembled WGS sequence"/>
</dbReference>
<proteinExistence type="predicted"/>
<feature type="region of interest" description="Disordered" evidence="1">
    <location>
        <begin position="137"/>
        <end position="156"/>
    </location>
</feature>
<evidence type="ECO:0000313" key="2">
    <source>
        <dbReference type="EMBL" id="SFO22454.1"/>
    </source>
</evidence>
<dbReference type="STRING" id="1993.SAMN04489713_104579"/>
<keyword evidence="2" id="KW-0489">Methyltransferase</keyword>
<name>A0A1I5FFE3_9ACTN</name>
<protein>
    <submittedName>
        <fullName evidence="2">Protein-L-isoaspartate(D-aspartate) O-methyltransferase (PCMT)</fullName>
    </submittedName>
</protein>
<evidence type="ECO:0000256" key="1">
    <source>
        <dbReference type="SAM" id="MobiDB-lite"/>
    </source>
</evidence>
<dbReference type="InParanoid" id="A0A1I5FFE3"/>
<dbReference type="EMBL" id="FOVH01000004">
    <property type="protein sequence ID" value="SFO22454.1"/>
    <property type="molecule type" value="Genomic_DNA"/>
</dbReference>